<dbReference type="STRING" id="991905.SL003B_2163"/>
<dbReference type="KEGG" id="pgv:SL003B_2163"/>
<dbReference type="EMBL" id="CP002568">
    <property type="protein sequence ID" value="ADZ70588.1"/>
    <property type="molecule type" value="Genomic_DNA"/>
</dbReference>
<proteinExistence type="predicted"/>
<dbReference type="Gene3D" id="3.30.310.50">
    <property type="entry name" value="Alpha-D-phosphohexomutase, C-terminal domain"/>
    <property type="match status" value="1"/>
</dbReference>
<dbReference type="HOGENOM" id="CLU_127482_1_0_5"/>
<dbReference type="eggNOG" id="COG3553">
    <property type="taxonomic scope" value="Bacteria"/>
</dbReference>
<sequence length="110" mass="12602">MYLLSTSAETASASKYLQQLCKHFAHKVPANWTPETGTVDFPFGSCRMEARDGMLTILCETPSRENLPRLKGVIDDHLERFAWREQLKLTWQESLQPQASAPVRQRIPRS</sequence>
<dbReference type="OrthoDB" id="9806511at2"/>
<dbReference type="Pfam" id="PF09981">
    <property type="entry name" value="DUF2218"/>
    <property type="match status" value="1"/>
</dbReference>
<reference evidence="1 2" key="1">
    <citation type="journal article" date="2011" name="J. Bacteriol.">
        <title>Complete genome sequence of Polymorphum gilvum SL003B-26A1T, a crude oil-degrading bacterium from oil-polluted saline soil.</title>
        <authorList>
            <person name="Li S.G."/>
            <person name="Tang Y.Q."/>
            <person name="Nie Y."/>
            <person name="Cai M."/>
            <person name="Wu X.L."/>
        </authorList>
    </citation>
    <scope>NUCLEOTIDE SEQUENCE [LARGE SCALE GENOMIC DNA]</scope>
    <source>
        <strain evidence="2">LMG 25793 / CGMCC 1.9160 / SL003B-26A1</strain>
    </source>
</reference>
<gene>
    <name evidence="1" type="ordered locus">SL003B_2163</name>
</gene>
<evidence type="ECO:0000313" key="1">
    <source>
        <dbReference type="EMBL" id="ADZ70588.1"/>
    </source>
</evidence>
<dbReference type="InterPro" id="IPR014543">
    <property type="entry name" value="UCP028291"/>
</dbReference>
<evidence type="ECO:0000313" key="2">
    <source>
        <dbReference type="Proteomes" id="UP000008130"/>
    </source>
</evidence>
<name>F2IYX3_POLGS</name>
<dbReference type="Proteomes" id="UP000008130">
    <property type="component" value="Chromosome"/>
</dbReference>
<accession>F2IYX3</accession>
<protein>
    <submittedName>
        <fullName evidence="1">2,4-dihydroxyhept-2-ene-1, 7-dioic acid aldolase, hypothetical</fullName>
    </submittedName>
</protein>
<keyword evidence="2" id="KW-1185">Reference proteome</keyword>
<organism evidence="1 2">
    <name type="scientific">Polymorphum gilvum (strain LMG 25793 / CGMCC 1.9160 / SL003B-26A1)</name>
    <dbReference type="NCBI Taxonomy" id="991905"/>
    <lineage>
        <taxon>Bacteria</taxon>
        <taxon>Pseudomonadati</taxon>
        <taxon>Pseudomonadota</taxon>
        <taxon>Alphaproteobacteria</taxon>
        <taxon>Rhodobacterales</taxon>
        <taxon>Paracoccaceae</taxon>
        <taxon>Polymorphum</taxon>
    </lineage>
</organism>
<dbReference type="PATRIC" id="fig|991905.3.peg.2218"/>
<dbReference type="AlphaFoldDB" id="F2IYX3"/>